<evidence type="ECO:0000313" key="9">
    <source>
        <dbReference type="EMBL" id="MBL3655732.1"/>
    </source>
</evidence>
<dbReference type="Pfam" id="PF01055">
    <property type="entry name" value="Glyco_hydro_31_2nd"/>
    <property type="match status" value="1"/>
</dbReference>
<feature type="domain" description="Glycoside hydrolase family 31 TIM barrel" evidence="5">
    <location>
        <begin position="244"/>
        <end position="567"/>
    </location>
</feature>
<evidence type="ECO:0000259" key="5">
    <source>
        <dbReference type="Pfam" id="PF01055"/>
    </source>
</evidence>
<dbReference type="RefSeq" id="WP_202243416.1">
    <property type="nucleotide sequence ID" value="NZ_JAESIY010000003.1"/>
</dbReference>
<evidence type="ECO:0000313" key="10">
    <source>
        <dbReference type="Proteomes" id="UP000659388"/>
    </source>
</evidence>
<dbReference type="Proteomes" id="UP000659388">
    <property type="component" value="Unassembled WGS sequence"/>
</dbReference>
<dbReference type="PROSITE" id="PS00129">
    <property type="entry name" value="GLYCOSYL_HYDROL_F31_1"/>
    <property type="match status" value="1"/>
</dbReference>
<name>A0A937F672_9BACT</name>
<dbReference type="CDD" id="cd06604">
    <property type="entry name" value="GH31_glucosidase_II_MalA"/>
    <property type="match status" value="1"/>
</dbReference>
<dbReference type="InterPro" id="IPR011013">
    <property type="entry name" value="Gal_mutarotase_sf_dom"/>
</dbReference>
<evidence type="ECO:0000256" key="3">
    <source>
        <dbReference type="ARBA" id="ARBA00023295"/>
    </source>
</evidence>
<dbReference type="InterPro" id="IPR025887">
    <property type="entry name" value="Glyco_hydro_31_N_dom"/>
</dbReference>
<evidence type="ECO:0000259" key="6">
    <source>
        <dbReference type="Pfam" id="PF13802"/>
    </source>
</evidence>
<evidence type="ECO:0000256" key="4">
    <source>
        <dbReference type="RuleBase" id="RU361185"/>
    </source>
</evidence>
<feature type="domain" description="Glycoside hydrolase family 31 N-terminal" evidence="6">
    <location>
        <begin position="38"/>
        <end position="200"/>
    </location>
</feature>
<evidence type="ECO:0000256" key="1">
    <source>
        <dbReference type="ARBA" id="ARBA00007806"/>
    </source>
</evidence>
<dbReference type="Pfam" id="PF13802">
    <property type="entry name" value="Gal_mutarotas_2"/>
    <property type="match status" value="1"/>
</dbReference>
<gene>
    <name evidence="9" type="ORF">JL102_06305</name>
</gene>
<dbReference type="SUPFAM" id="SSF51011">
    <property type="entry name" value="Glycosyl hydrolase domain"/>
    <property type="match status" value="1"/>
</dbReference>
<proteinExistence type="inferred from homology"/>
<keyword evidence="10" id="KW-1185">Reference proteome</keyword>
<dbReference type="AlphaFoldDB" id="A0A937F672"/>
<feature type="domain" description="DUF5110" evidence="7">
    <location>
        <begin position="678"/>
        <end position="745"/>
    </location>
</feature>
<dbReference type="CDD" id="cd14752">
    <property type="entry name" value="GH31_N"/>
    <property type="match status" value="1"/>
</dbReference>
<organism evidence="9 10">
    <name type="scientific">Fulvivirga sediminis</name>
    <dbReference type="NCBI Taxonomy" id="2803949"/>
    <lineage>
        <taxon>Bacteria</taxon>
        <taxon>Pseudomonadati</taxon>
        <taxon>Bacteroidota</taxon>
        <taxon>Cytophagia</taxon>
        <taxon>Cytophagales</taxon>
        <taxon>Fulvivirgaceae</taxon>
        <taxon>Fulvivirga</taxon>
    </lineage>
</organism>
<protein>
    <submittedName>
        <fullName evidence="9">Glycoside hydrolase family 31 protein</fullName>
    </submittedName>
</protein>
<dbReference type="GO" id="GO:0005975">
    <property type="term" value="P:carbohydrate metabolic process"/>
    <property type="evidence" value="ECO:0007669"/>
    <property type="project" value="InterPro"/>
</dbReference>
<dbReference type="PANTHER" id="PTHR22762">
    <property type="entry name" value="ALPHA-GLUCOSIDASE"/>
    <property type="match status" value="1"/>
</dbReference>
<comment type="similarity">
    <text evidence="1 4">Belongs to the glycosyl hydrolase 31 family.</text>
</comment>
<dbReference type="InterPro" id="IPR017853">
    <property type="entry name" value="GH"/>
</dbReference>
<dbReference type="PANTHER" id="PTHR22762:SF166">
    <property type="entry name" value="ALPHA-GLUCOSIDASE"/>
    <property type="match status" value="1"/>
</dbReference>
<reference evidence="9" key="1">
    <citation type="submission" date="2021-01" db="EMBL/GenBank/DDBJ databases">
        <title>Fulvivirga kasyanovii gen. nov., sp nov., a novel member of the phylum Bacteroidetes isolated from seawater in a mussel farm.</title>
        <authorList>
            <person name="Zhao L.-H."/>
            <person name="Wang Z.-J."/>
        </authorList>
    </citation>
    <scope>NUCLEOTIDE SEQUENCE</scope>
    <source>
        <strain evidence="9">2943</strain>
    </source>
</reference>
<evidence type="ECO:0000256" key="2">
    <source>
        <dbReference type="ARBA" id="ARBA00022801"/>
    </source>
</evidence>
<dbReference type="InterPro" id="IPR033403">
    <property type="entry name" value="DUF5110"/>
</dbReference>
<dbReference type="InterPro" id="IPR030458">
    <property type="entry name" value="Glyco_hydro_31_AS"/>
</dbReference>
<evidence type="ECO:0000259" key="7">
    <source>
        <dbReference type="Pfam" id="PF17137"/>
    </source>
</evidence>
<dbReference type="InterPro" id="IPR000322">
    <property type="entry name" value="Glyco_hydro_31_TIM"/>
</dbReference>
<keyword evidence="3 4" id="KW-0326">Glycosidase</keyword>
<dbReference type="SUPFAM" id="SSF51445">
    <property type="entry name" value="(Trans)glycosidases"/>
    <property type="match status" value="1"/>
</dbReference>
<dbReference type="SUPFAM" id="SSF74650">
    <property type="entry name" value="Galactose mutarotase-like"/>
    <property type="match status" value="1"/>
</dbReference>
<sequence length="808" mass="93415">MHSSITTRKKSSDHGMGKLLNYHKHANGIEGTTTHASFQITVYTNHIFRIHISSEEKQDTNPYSVIAHPIEVNFHVEENDERVIISTSALVLEIDKASTRFTFLTTDGQTINEDDTFGASWIGEQVTTYKKLQEGERFIGLGEKTGPLDRRGHGYQHWNTDFFGYPVDADPLYCSTPFYMGIHNQLSYGIFLDNSHKTHFNFGASNRRFSSFSADSGDMDYYFIHHAEVKDIISSYSHLTGRMELPPLWSIGYQQCRYSYYPDKEVLNVAQNFRDREIPADVIVLDIHYMDNYKIFSWDKEKFSNPQQILQKLRDMGFHVVVMCDPGIKIEEGYPSYEEAKDKNLFLKYPDGSLYEGQVWPGWCHFPDFTKEETRTWWKEQFAAYTDLEIDGFWNDMNEIATWGQKLPDLIRFHFEGEEATARKGRNIYGFLMAKSTFEGSKSLLNNKRPFVLTRAGFSGIQRYAAVWTGDNTASDEHMLLGARLVNSMGLTGIPFAGYDVGGFVGNASEKLFARWIQIGAFSPFFRGHSNINTRDAEPWAFGEEVEEISRNYIQLRYRLLPYIYSLFYEATQSGLPLSRSLAIDYTHDSKIYEENYHNQYLFGPAILVAPVESTKDFTKVYFPEGHWYHFFSDEQVKGAQEKIIECPIDILPLYVKASSIIPMAQSVQYNTNTLGNTLELHVYYGKSFNSFEYYEDDGETYNYQDENFCRRTIQFSPENQELKIAEQNGIYPSQFTTIKLFLHGFPDQSFQVNGNRMELKEEQYSFIKPVSNFDPIYTEPNTVPEIKALKSIEFTNTTEAINIQWSK</sequence>
<dbReference type="Pfam" id="PF21365">
    <property type="entry name" value="Glyco_hydro_31_3rd"/>
    <property type="match status" value="1"/>
</dbReference>
<accession>A0A937F672</accession>
<dbReference type="Gene3D" id="2.60.40.1760">
    <property type="entry name" value="glycosyl hydrolase (family 31)"/>
    <property type="match status" value="1"/>
</dbReference>
<feature type="domain" description="Glycosyl hydrolase family 31 C-terminal" evidence="8">
    <location>
        <begin position="575"/>
        <end position="662"/>
    </location>
</feature>
<dbReference type="InterPro" id="IPR048395">
    <property type="entry name" value="Glyco_hydro_31_C"/>
</dbReference>
<keyword evidence="2 4" id="KW-0378">Hydrolase</keyword>
<dbReference type="InterPro" id="IPR013780">
    <property type="entry name" value="Glyco_hydro_b"/>
</dbReference>
<dbReference type="Gene3D" id="2.60.40.1180">
    <property type="entry name" value="Golgi alpha-mannosidase II"/>
    <property type="match status" value="2"/>
</dbReference>
<dbReference type="GO" id="GO:0004553">
    <property type="term" value="F:hydrolase activity, hydrolyzing O-glycosyl compounds"/>
    <property type="evidence" value="ECO:0007669"/>
    <property type="project" value="InterPro"/>
</dbReference>
<dbReference type="GO" id="GO:0030246">
    <property type="term" value="F:carbohydrate binding"/>
    <property type="evidence" value="ECO:0007669"/>
    <property type="project" value="InterPro"/>
</dbReference>
<comment type="caution">
    <text evidence="9">The sequence shown here is derived from an EMBL/GenBank/DDBJ whole genome shotgun (WGS) entry which is preliminary data.</text>
</comment>
<dbReference type="Gene3D" id="3.20.20.80">
    <property type="entry name" value="Glycosidases"/>
    <property type="match status" value="1"/>
</dbReference>
<evidence type="ECO:0000259" key="8">
    <source>
        <dbReference type="Pfam" id="PF21365"/>
    </source>
</evidence>
<dbReference type="EMBL" id="JAESIY010000003">
    <property type="protein sequence ID" value="MBL3655732.1"/>
    <property type="molecule type" value="Genomic_DNA"/>
</dbReference>
<dbReference type="Pfam" id="PF17137">
    <property type="entry name" value="DUF5110"/>
    <property type="match status" value="1"/>
</dbReference>